<reference evidence="2 3" key="1">
    <citation type="submission" date="2019-08" db="EMBL/GenBank/DDBJ databases">
        <title>Six bacteriophages against potato bacterial diseases.</title>
        <authorList>
            <person name="Zhang X."/>
            <person name="Kering K."/>
        </authorList>
    </citation>
    <scope>NUCLEOTIDE SEQUENCE [LARGE SCALE GENOMIC DNA]</scope>
</reference>
<accession>A0A5P8D3U8</accession>
<feature type="region of interest" description="Disordered" evidence="1">
    <location>
        <begin position="1"/>
        <end position="54"/>
    </location>
</feature>
<organism evidence="2 3">
    <name type="scientific">Ralstonia phage P-PSG-11</name>
    <dbReference type="NCBI Taxonomy" id="2652430"/>
    <lineage>
        <taxon>Viruses</taxon>
        <taxon>Duplodnaviria</taxon>
        <taxon>Heunggongvirae</taxon>
        <taxon>Uroviricota</taxon>
        <taxon>Caudoviricetes</taxon>
        <taxon>Autographivirales</taxon>
        <taxon>Gyeongsanvirus</taxon>
        <taxon>Gyeongsanvirus PPSG11</taxon>
    </lineage>
</organism>
<evidence type="ECO:0000313" key="2">
    <source>
        <dbReference type="EMBL" id="QFP93675.1"/>
    </source>
</evidence>
<keyword evidence="3" id="KW-1185">Reference proteome</keyword>
<sequence length="54" mass="5722">MPRSKQAGSEAPEANSAESPAVTVEDSVSEQQPKRALEPVKVTELPGGVKIEDF</sequence>
<protein>
    <submittedName>
        <fullName evidence="2">Uncharacterized protein</fullName>
    </submittedName>
</protein>
<evidence type="ECO:0000313" key="3">
    <source>
        <dbReference type="Proteomes" id="UP000326262"/>
    </source>
</evidence>
<feature type="compositionally biased region" description="Low complexity" evidence="1">
    <location>
        <begin position="7"/>
        <end position="21"/>
    </location>
</feature>
<evidence type="ECO:0000256" key="1">
    <source>
        <dbReference type="SAM" id="MobiDB-lite"/>
    </source>
</evidence>
<name>A0A5P8D3U8_9CAUD</name>
<dbReference type="EMBL" id="MN270889">
    <property type="protein sequence ID" value="QFP93675.1"/>
    <property type="molecule type" value="Genomic_DNA"/>
</dbReference>
<dbReference type="Proteomes" id="UP000326262">
    <property type="component" value="Segment"/>
</dbReference>
<proteinExistence type="predicted"/>